<keyword evidence="3" id="KW-1185">Reference proteome</keyword>
<evidence type="ECO:0000313" key="2">
    <source>
        <dbReference type="EMBL" id="SDL00226.1"/>
    </source>
</evidence>
<organism evidence="2 3">
    <name type="scientific">Catalinimonas alkaloidigena</name>
    <dbReference type="NCBI Taxonomy" id="1075417"/>
    <lineage>
        <taxon>Bacteria</taxon>
        <taxon>Pseudomonadati</taxon>
        <taxon>Bacteroidota</taxon>
        <taxon>Cytophagia</taxon>
        <taxon>Cytophagales</taxon>
        <taxon>Catalimonadaceae</taxon>
        <taxon>Catalinimonas</taxon>
    </lineage>
</organism>
<sequence>MKLLQNVTLWFQAGHSDKVYEVDLVETPQGFLVNFRYGRRGATLRDGTKTPSPVSEAEAQQVFDKLIASKKKEGYRETTVAPAVTTAPPLHVSAETPSRLLQQLHAALQQGDTSERPLTRLVWQVGELRLPEAVPLLVQQLPRADELQQYCIVWALGRCGSKDAVPVLEQLYQGKATKEKVRRITHAALLALTDGPTRRVVLDAVLTELPADLAKEVRRGSTATARSVAERHLARPKHAYLLELLYLLAPDFPAAREVVSRQLRTMPLEAGTFRSLRHIFKIAEFRDDAAVFAQLAYRFEKAKHAFRQGSSYYRRQRIYLDGEWVPVQQELTQENSRLAYSERTRHYLRRRVWRTLRRLGERGDADYTAWAAQVLLQFSDAQDQGEVRTIRRSWWDWKARMMREKVKYYDTYAGYLAFNHILYTNSPRYELKRNRWAWTCQGEYQPGQPAPNAREEAFPQLWDKSPEPILLLLSESTSERVLQFAEKVFRANPSFSKHIKVAHLVKMLQQPSLLVNRLALELAAAHYDPAAPDLALVRAMLQSPLVEARDLGWTWVEAQTAYFLHETLLFADLLLSPFADVQERAHQELAQATLPETQTELMVAHVLAQVLQCSSEADRPCLERAALFLPTLFEKKLQNLPLAQIDQLLHHPLPEVQALAGRILLIHQTPVSDLPPELLGTLTGSPHAAVRQVGVALFGKQTDDELLAAPNLLLAFATAPYPEVREAVRPIVQRLAAGHPDFGTTLLEQLLPFLRRKETYEGLHDDLLTLVQEALPEALRQLSPETAWEFLTSRRPTSQRLGAQLLGTTLRGEALSVRQLVRLANHEMLSVRQWVGAQFEAQTDRMKTQPAEALRLLDASWEDARQFGFAYFEQHFDEATWTPELLVSVCDSTRPDVQAFGRKLLDQYFKKEDGQTYLVQLSQHPAPALQQQATQYLEDYAAGKPDVLETLTPYFQTVLSQVNRSGRAKRDVFAFLKAEALKSRAAAEIIAPLITRQSLTMAVADKAACLQILRDLRQAYPDLEQPLSIRSVRTYSSDHAV</sequence>
<dbReference type="Proteomes" id="UP000198510">
    <property type="component" value="Unassembled WGS sequence"/>
</dbReference>
<dbReference type="Gene3D" id="1.25.10.10">
    <property type="entry name" value="Leucine-rich Repeat Variant"/>
    <property type="match status" value="1"/>
</dbReference>
<name>A0A1G9GHU2_9BACT</name>
<evidence type="ECO:0000313" key="3">
    <source>
        <dbReference type="Proteomes" id="UP000198510"/>
    </source>
</evidence>
<feature type="domain" description="WGR" evidence="1">
    <location>
        <begin position="1"/>
        <end position="92"/>
    </location>
</feature>
<dbReference type="AlphaFoldDB" id="A0A1G9GHU2"/>
<dbReference type="STRING" id="1075417.SAMN05421823_104112"/>
<evidence type="ECO:0000259" key="1">
    <source>
        <dbReference type="PROSITE" id="PS51977"/>
    </source>
</evidence>
<dbReference type="PROSITE" id="PS51977">
    <property type="entry name" value="WGR"/>
    <property type="match status" value="1"/>
</dbReference>
<dbReference type="SUPFAM" id="SSF48371">
    <property type="entry name" value="ARM repeat"/>
    <property type="match status" value="1"/>
</dbReference>
<dbReference type="RefSeq" id="WP_176956003.1">
    <property type="nucleotide sequence ID" value="NZ_FNFO01000004.1"/>
</dbReference>
<proteinExistence type="predicted"/>
<protein>
    <submittedName>
        <fullName evidence="2">WGR domain-containing protein</fullName>
    </submittedName>
</protein>
<dbReference type="Gene3D" id="2.20.140.10">
    <property type="entry name" value="WGR domain"/>
    <property type="match status" value="1"/>
</dbReference>
<dbReference type="EMBL" id="FNFO01000004">
    <property type="protein sequence ID" value="SDL00226.1"/>
    <property type="molecule type" value="Genomic_DNA"/>
</dbReference>
<accession>A0A1G9GHU2</accession>
<dbReference type="InterPro" id="IPR011989">
    <property type="entry name" value="ARM-like"/>
</dbReference>
<reference evidence="2 3" key="1">
    <citation type="submission" date="2016-10" db="EMBL/GenBank/DDBJ databases">
        <authorList>
            <person name="de Groot N.N."/>
        </authorList>
    </citation>
    <scope>NUCLEOTIDE SEQUENCE [LARGE SCALE GENOMIC DNA]</scope>
    <source>
        <strain evidence="2 3">DSM 25186</strain>
    </source>
</reference>
<dbReference type="InterPro" id="IPR016024">
    <property type="entry name" value="ARM-type_fold"/>
</dbReference>
<dbReference type="Pfam" id="PF05406">
    <property type="entry name" value="WGR"/>
    <property type="match status" value="1"/>
</dbReference>
<dbReference type="SMART" id="SM00773">
    <property type="entry name" value="WGR"/>
    <property type="match status" value="1"/>
</dbReference>
<gene>
    <name evidence="2" type="ORF">SAMN05421823_104112</name>
</gene>
<dbReference type="InterPro" id="IPR008893">
    <property type="entry name" value="WGR_domain"/>
</dbReference>
<dbReference type="CDD" id="cd07998">
    <property type="entry name" value="WGR_DNA_ligase"/>
    <property type="match status" value="1"/>
</dbReference>